<evidence type="ECO:0000259" key="1">
    <source>
        <dbReference type="Pfam" id="PF06742"/>
    </source>
</evidence>
<sequence>MKLILNALIIVMLGAILGLGSAAAVLESSLLDDTQRIGPWRTGPLQALGDGNPYAAARLARSGAVPLGAAEGVSLVAEADSEGAALDPACHYAVEGGLVWADLWTLTVDDHDGRLPENPAGRFGFTSRDVLREASDRFRVTLGRTARPGNFVPTGSLASLRLTLRIYDTDAAARLAGETELPTIRRSECP</sequence>
<dbReference type="PIRSF" id="PIRSF009471">
    <property type="entry name" value="UCP009471"/>
    <property type="match status" value="1"/>
</dbReference>
<dbReference type="AlphaFoldDB" id="A0A931MXP1"/>
<evidence type="ECO:0000313" key="2">
    <source>
        <dbReference type="EMBL" id="MBH0237175.1"/>
    </source>
</evidence>
<dbReference type="Gene3D" id="2.60.120.600">
    <property type="entry name" value="Domain of unknown function DUF1214, C-terminal domain"/>
    <property type="match status" value="1"/>
</dbReference>
<accession>A0A931MXP1</accession>
<dbReference type="InterPro" id="IPR010621">
    <property type="entry name" value="DUF1214"/>
</dbReference>
<dbReference type="InterPro" id="IPR037049">
    <property type="entry name" value="DUF1214_C_sf"/>
</dbReference>
<dbReference type="Proteomes" id="UP000631694">
    <property type="component" value="Unassembled WGS sequence"/>
</dbReference>
<dbReference type="Pfam" id="PF06742">
    <property type="entry name" value="DUF1214"/>
    <property type="match status" value="1"/>
</dbReference>
<dbReference type="InterPro" id="IPR012038">
    <property type="entry name" value="UCP009471"/>
</dbReference>
<name>A0A931MXP1_9HYPH</name>
<dbReference type="EMBL" id="JADZLT010000041">
    <property type="protein sequence ID" value="MBH0237175.1"/>
    <property type="molecule type" value="Genomic_DNA"/>
</dbReference>
<feature type="domain" description="DUF1214" evidence="1">
    <location>
        <begin position="72"/>
        <end position="170"/>
    </location>
</feature>
<dbReference type="SUPFAM" id="SSF160935">
    <property type="entry name" value="VPA0735-like"/>
    <property type="match status" value="1"/>
</dbReference>
<gene>
    <name evidence="2" type="ORF">I5731_05020</name>
</gene>
<reference evidence="2" key="1">
    <citation type="submission" date="2020-12" db="EMBL/GenBank/DDBJ databases">
        <title>Methylobrevis albus sp. nov., isolated from fresh water lack sediment.</title>
        <authorList>
            <person name="Zou Q."/>
        </authorList>
    </citation>
    <scope>NUCLEOTIDE SEQUENCE</scope>
    <source>
        <strain evidence="2">L22</strain>
    </source>
</reference>
<proteinExistence type="predicted"/>
<comment type="caution">
    <text evidence="2">The sequence shown here is derived from an EMBL/GenBank/DDBJ whole genome shotgun (WGS) entry which is preliminary data.</text>
</comment>
<protein>
    <submittedName>
        <fullName evidence="2">DUF1214 domain-containing protein</fullName>
    </submittedName>
</protein>
<dbReference type="RefSeq" id="WP_197310274.1">
    <property type="nucleotide sequence ID" value="NZ_JADZLT010000041.1"/>
</dbReference>
<organism evidence="2 3">
    <name type="scientific">Methylobrevis albus</name>
    <dbReference type="NCBI Taxonomy" id="2793297"/>
    <lineage>
        <taxon>Bacteria</taxon>
        <taxon>Pseudomonadati</taxon>
        <taxon>Pseudomonadota</taxon>
        <taxon>Alphaproteobacteria</taxon>
        <taxon>Hyphomicrobiales</taxon>
        <taxon>Pleomorphomonadaceae</taxon>
        <taxon>Methylobrevis</taxon>
    </lineage>
</organism>
<keyword evidence="3" id="KW-1185">Reference proteome</keyword>
<evidence type="ECO:0000313" key="3">
    <source>
        <dbReference type="Proteomes" id="UP000631694"/>
    </source>
</evidence>